<feature type="region of interest" description="Disordered" evidence="1">
    <location>
        <begin position="1"/>
        <end position="29"/>
    </location>
</feature>
<feature type="compositionally biased region" description="Basic and acidic residues" evidence="1">
    <location>
        <begin position="1"/>
        <end position="15"/>
    </location>
</feature>
<reference evidence="3" key="1">
    <citation type="journal article" date="2019" name="Int. J. Syst. Evol. Microbiol.">
        <title>The Global Catalogue of Microorganisms (GCM) 10K type strain sequencing project: providing services to taxonomists for standard genome sequencing and annotation.</title>
        <authorList>
            <consortium name="The Broad Institute Genomics Platform"/>
            <consortium name="The Broad Institute Genome Sequencing Center for Infectious Disease"/>
            <person name="Wu L."/>
            <person name="Ma J."/>
        </authorList>
    </citation>
    <scope>NUCLEOTIDE SEQUENCE [LARGE SCALE GENOMIC DNA]</scope>
    <source>
        <strain evidence="3">JCM 18055</strain>
    </source>
</reference>
<evidence type="ECO:0000256" key="1">
    <source>
        <dbReference type="SAM" id="MobiDB-lite"/>
    </source>
</evidence>
<dbReference type="EMBL" id="BAABIC010000004">
    <property type="protein sequence ID" value="GAA4683101.1"/>
    <property type="molecule type" value="Genomic_DNA"/>
</dbReference>
<protein>
    <submittedName>
        <fullName evidence="2">Uncharacterized protein</fullName>
    </submittedName>
</protein>
<name>A0ABP8W6W8_9PSEU</name>
<sequence length="71" mass="7881">MLLHQQPRDRLHPGEQGRPARRPVPGPEIELDGHGHLPLESLRNHGRADAVAAVLRTLCTTATVRRTTRPP</sequence>
<evidence type="ECO:0000313" key="2">
    <source>
        <dbReference type="EMBL" id="GAA4683101.1"/>
    </source>
</evidence>
<proteinExistence type="predicted"/>
<comment type="caution">
    <text evidence="2">The sequence shown here is derived from an EMBL/GenBank/DDBJ whole genome shotgun (WGS) entry which is preliminary data.</text>
</comment>
<organism evidence="2 3">
    <name type="scientific">Pseudonocardia yuanmonensis</name>
    <dbReference type="NCBI Taxonomy" id="1095914"/>
    <lineage>
        <taxon>Bacteria</taxon>
        <taxon>Bacillati</taxon>
        <taxon>Actinomycetota</taxon>
        <taxon>Actinomycetes</taxon>
        <taxon>Pseudonocardiales</taxon>
        <taxon>Pseudonocardiaceae</taxon>
        <taxon>Pseudonocardia</taxon>
    </lineage>
</organism>
<accession>A0ABP8W6W8</accession>
<keyword evidence="3" id="KW-1185">Reference proteome</keyword>
<evidence type="ECO:0000313" key="3">
    <source>
        <dbReference type="Proteomes" id="UP001500325"/>
    </source>
</evidence>
<dbReference type="Proteomes" id="UP001500325">
    <property type="component" value="Unassembled WGS sequence"/>
</dbReference>
<gene>
    <name evidence="2" type="ORF">GCM10023215_16720</name>
</gene>